<dbReference type="PANTHER" id="PTHR13947:SF37">
    <property type="entry name" value="LD18367P"/>
    <property type="match status" value="1"/>
</dbReference>
<sequence>MLTIRLATPSDDDVLVSHYVALWRSYGTADHEFEPDARERTSHFLREGRARHHLKAFIATFDGKIVGSVCCEEPRSPYPIVLRKPVSRVGYVGSMFVEDDARGRGIGKRLLERAIGHLREIGCTQVVLHSSTAGRPLYEGFGFGRTGEMSLSLKPGS</sequence>
<dbReference type="EMBL" id="JAKZEU010000002">
    <property type="protein sequence ID" value="MCQ0969525.1"/>
    <property type="molecule type" value="Genomic_DNA"/>
</dbReference>
<dbReference type="Proteomes" id="UP001203945">
    <property type="component" value="Unassembled WGS sequence"/>
</dbReference>
<keyword evidence="4" id="KW-1185">Reference proteome</keyword>
<evidence type="ECO:0000259" key="2">
    <source>
        <dbReference type="PROSITE" id="PS51186"/>
    </source>
</evidence>
<dbReference type="InterPro" id="IPR000182">
    <property type="entry name" value="GNAT_dom"/>
</dbReference>
<evidence type="ECO:0000313" key="3">
    <source>
        <dbReference type="EMBL" id="MCQ0969525.1"/>
    </source>
</evidence>
<proteinExistence type="predicted"/>
<organism evidence="3 4">
    <name type="scientific">Paracoccus albicereus</name>
    <dbReference type="NCBI Taxonomy" id="2922394"/>
    <lineage>
        <taxon>Bacteria</taxon>
        <taxon>Pseudomonadati</taxon>
        <taxon>Pseudomonadota</taxon>
        <taxon>Alphaproteobacteria</taxon>
        <taxon>Rhodobacterales</taxon>
        <taxon>Paracoccaceae</taxon>
        <taxon>Paracoccus</taxon>
    </lineage>
</organism>
<feature type="domain" description="N-acetyltransferase" evidence="2">
    <location>
        <begin position="2"/>
        <end position="157"/>
    </location>
</feature>
<dbReference type="PROSITE" id="PS51186">
    <property type="entry name" value="GNAT"/>
    <property type="match status" value="1"/>
</dbReference>
<dbReference type="SUPFAM" id="SSF55729">
    <property type="entry name" value="Acyl-CoA N-acyltransferases (Nat)"/>
    <property type="match status" value="1"/>
</dbReference>
<name>A0ABT1MML5_9RHOB</name>
<dbReference type="PANTHER" id="PTHR13947">
    <property type="entry name" value="GNAT FAMILY N-ACETYLTRANSFERASE"/>
    <property type="match status" value="1"/>
</dbReference>
<dbReference type="RefSeq" id="WP_255328527.1">
    <property type="nucleotide sequence ID" value="NZ_JAKZEU010000002.1"/>
</dbReference>
<evidence type="ECO:0000256" key="1">
    <source>
        <dbReference type="ARBA" id="ARBA00022679"/>
    </source>
</evidence>
<dbReference type="Pfam" id="PF00583">
    <property type="entry name" value="Acetyltransf_1"/>
    <property type="match status" value="1"/>
</dbReference>
<keyword evidence="1" id="KW-0808">Transferase</keyword>
<accession>A0ABT1MML5</accession>
<dbReference type="InterPro" id="IPR050769">
    <property type="entry name" value="NAT_camello-type"/>
</dbReference>
<reference evidence="3 4" key="1">
    <citation type="submission" date="2022-03" db="EMBL/GenBank/DDBJ databases">
        <authorList>
            <person name="He Y."/>
        </authorList>
    </citation>
    <scope>NUCLEOTIDE SEQUENCE [LARGE SCALE GENOMIC DNA]</scope>
    <source>
        <strain evidence="3 4">TK19116</strain>
    </source>
</reference>
<dbReference type="Gene3D" id="3.40.630.30">
    <property type="match status" value="1"/>
</dbReference>
<protein>
    <submittedName>
        <fullName evidence="3">GNAT family N-acetyltransferase</fullName>
    </submittedName>
</protein>
<dbReference type="InterPro" id="IPR016181">
    <property type="entry name" value="Acyl_CoA_acyltransferase"/>
</dbReference>
<gene>
    <name evidence="3" type="ORF">MLD63_03620</name>
</gene>
<comment type="caution">
    <text evidence="3">The sequence shown here is derived from an EMBL/GenBank/DDBJ whole genome shotgun (WGS) entry which is preliminary data.</text>
</comment>
<evidence type="ECO:0000313" key="4">
    <source>
        <dbReference type="Proteomes" id="UP001203945"/>
    </source>
</evidence>
<dbReference type="CDD" id="cd04301">
    <property type="entry name" value="NAT_SF"/>
    <property type="match status" value="1"/>
</dbReference>